<accession>A0A2P4WX49</accession>
<dbReference type="EMBL" id="NCKW01020464">
    <property type="protein sequence ID" value="POM57880.1"/>
    <property type="molecule type" value="Genomic_DNA"/>
</dbReference>
<keyword evidence="3" id="KW-1185">Reference proteome</keyword>
<evidence type="ECO:0000313" key="2">
    <source>
        <dbReference type="EMBL" id="POM57880.1"/>
    </source>
</evidence>
<protein>
    <submittedName>
        <fullName evidence="2">Uncharacterized protein</fullName>
    </submittedName>
</protein>
<organism evidence="2 3">
    <name type="scientific">Phytophthora palmivora</name>
    <dbReference type="NCBI Taxonomy" id="4796"/>
    <lineage>
        <taxon>Eukaryota</taxon>
        <taxon>Sar</taxon>
        <taxon>Stramenopiles</taxon>
        <taxon>Oomycota</taxon>
        <taxon>Peronosporomycetes</taxon>
        <taxon>Peronosporales</taxon>
        <taxon>Peronosporaceae</taxon>
        <taxon>Phytophthora</taxon>
    </lineage>
</organism>
<feature type="compositionally biased region" description="Low complexity" evidence="1">
    <location>
        <begin position="1"/>
        <end position="15"/>
    </location>
</feature>
<feature type="region of interest" description="Disordered" evidence="1">
    <location>
        <begin position="1"/>
        <end position="34"/>
    </location>
</feature>
<evidence type="ECO:0000313" key="3">
    <source>
        <dbReference type="Proteomes" id="UP000237271"/>
    </source>
</evidence>
<reference evidence="2 3" key="1">
    <citation type="journal article" date="2017" name="Genome Biol. Evol.">
        <title>Phytophthora megakarya and P. palmivora, closely related causal agents of cacao black pod rot, underwent increases in genome sizes and gene numbers by different mechanisms.</title>
        <authorList>
            <person name="Ali S.S."/>
            <person name="Shao J."/>
            <person name="Lary D.J."/>
            <person name="Kronmiller B."/>
            <person name="Shen D."/>
            <person name="Strem M.D."/>
            <person name="Amoako-Attah I."/>
            <person name="Akrofi A.Y."/>
            <person name="Begoude B.A."/>
            <person name="Ten Hoopen G.M."/>
            <person name="Coulibaly K."/>
            <person name="Kebe B.I."/>
            <person name="Melnick R.L."/>
            <person name="Guiltinan M.J."/>
            <person name="Tyler B.M."/>
            <person name="Meinhardt L.W."/>
            <person name="Bailey B.A."/>
        </authorList>
    </citation>
    <scope>NUCLEOTIDE SEQUENCE [LARGE SCALE GENOMIC DNA]</scope>
    <source>
        <strain evidence="3">sbr112.9</strain>
    </source>
</reference>
<dbReference type="Proteomes" id="UP000237271">
    <property type="component" value="Unassembled WGS sequence"/>
</dbReference>
<gene>
    <name evidence="2" type="ORF">PHPALM_37555</name>
</gene>
<name>A0A2P4WX49_9STRA</name>
<comment type="caution">
    <text evidence="2">The sequence shown here is derived from an EMBL/GenBank/DDBJ whole genome shotgun (WGS) entry which is preliminary data.</text>
</comment>
<dbReference type="AlphaFoldDB" id="A0A2P4WX49"/>
<proteinExistence type="predicted"/>
<sequence>MRGSRSGRGNSSSTGGSAGSECDLADATDGGGAGRDMLRVIVWGMGMEAGGMTLWPRCGRTSDAAGLGVGRALALRVRRPSKRISSDT</sequence>
<evidence type="ECO:0000256" key="1">
    <source>
        <dbReference type="SAM" id="MobiDB-lite"/>
    </source>
</evidence>